<feature type="domain" description="DUF8173" evidence="2">
    <location>
        <begin position="18"/>
        <end position="163"/>
    </location>
</feature>
<proteinExistence type="predicted"/>
<gene>
    <name evidence="3" type="ORF">EGD98_08505</name>
</gene>
<accession>A0A8J7YDZ0</accession>
<keyword evidence="4" id="KW-1185">Reference proteome</keyword>
<name>A0A8J7YDZ0_9EURY</name>
<organism evidence="3 4">
    <name type="scientific">Haloarcula salinisoli</name>
    <dbReference type="NCBI Taxonomy" id="2487746"/>
    <lineage>
        <taxon>Archaea</taxon>
        <taxon>Methanobacteriati</taxon>
        <taxon>Methanobacteriota</taxon>
        <taxon>Stenosarchaea group</taxon>
        <taxon>Halobacteria</taxon>
        <taxon>Halobacteriales</taxon>
        <taxon>Haloarculaceae</taxon>
        <taxon>Haloarcula</taxon>
    </lineage>
</organism>
<feature type="transmembrane region" description="Helical" evidence="1">
    <location>
        <begin position="21"/>
        <end position="45"/>
    </location>
</feature>
<dbReference type="Pfam" id="PF26514">
    <property type="entry name" value="DUF8173"/>
    <property type="match status" value="1"/>
</dbReference>
<dbReference type="Proteomes" id="UP000783863">
    <property type="component" value="Unassembled WGS sequence"/>
</dbReference>
<keyword evidence="1" id="KW-0812">Transmembrane</keyword>
<keyword evidence="1" id="KW-0472">Membrane</keyword>
<feature type="transmembrane region" description="Helical" evidence="1">
    <location>
        <begin position="97"/>
        <end position="115"/>
    </location>
</feature>
<protein>
    <recommendedName>
        <fullName evidence="2">DUF8173 domain-containing protein</fullName>
    </recommendedName>
</protein>
<comment type="caution">
    <text evidence="3">The sequence shown here is derived from an EMBL/GenBank/DDBJ whole genome shotgun (WGS) entry which is preliminary data.</text>
</comment>
<evidence type="ECO:0000313" key="3">
    <source>
        <dbReference type="EMBL" id="MBX0303712.1"/>
    </source>
</evidence>
<keyword evidence="1" id="KW-1133">Transmembrane helix</keyword>
<dbReference type="EMBL" id="RKLQ01000001">
    <property type="protein sequence ID" value="MBX0303712.1"/>
    <property type="molecule type" value="Genomic_DNA"/>
</dbReference>
<dbReference type="InterPro" id="IPR058486">
    <property type="entry name" value="DUF8173"/>
</dbReference>
<evidence type="ECO:0000313" key="4">
    <source>
        <dbReference type="Proteomes" id="UP000783863"/>
    </source>
</evidence>
<evidence type="ECO:0000256" key="1">
    <source>
        <dbReference type="SAM" id="Phobius"/>
    </source>
</evidence>
<feature type="transmembrane region" description="Helical" evidence="1">
    <location>
        <begin position="65"/>
        <end position="90"/>
    </location>
</feature>
<dbReference type="AlphaFoldDB" id="A0A8J7YDZ0"/>
<feature type="transmembrane region" description="Helical" evidence="1">
    <location>
        <begin position="135"/>
        <end position="161"/>
    </location>
</feature>
<reference evidence="3" key="1">
    <citation type="submission" date="2021-06" db="EMBL/GenBank/DDBJ databases">
        <title>Halomicroarcula sp. F24A a new haloarchaeum isolated from saline soil.</title>
        <authorList>
            <person name="Duran-Viseras A."/>
            <person name="Sanchez-Porro C."/>
            <person name="Ventosa A."/>
        </authorList>
    </citation>
    <scope>NUCLEOTIDE SEQUENCE</scope>
    <source>
        <strain evidence="3">F24A</strain>
    </source>
</reference>
<sequence length="166" mass="16837">MGALQTGPGPGPQLEPVANPFLNLVGSAIGAFLTTLVVGAILVAVAPDYTERKMATLLDEPISSFLYGFVSLIFFALVIFVLAITIVGIIVAIPLAIVLYVAWAVGGAIAFIAIGERLVGRGDGWVKPLLVGAGINGALTLTGIGGIVTFAIGAAGFGAVLRDYLG</sequence>
<evidence type="ECO:0000259" key="2">
    <source>
        <dbReference type="Pfam" id="PF26514"/>
    </source>
</evidence>